<name>A0AAT9UU75_MACHI</name>
<dbReference type="AlphaFoldDB" id="A0AAT9UU75"/>
<dbReference type="Pfam" id="PF00067">
    <property type="entry name" value="p450"/>
    <property type="match status" value="1"/>
</dbReference>
<dbReference type="PRINTS" id="PR00385">
    <property type="entry name" value="P450"/>
</dbReference>
<evidence type="ECO:0000256" key="6">
    <source>
        <dbReference type="ARBA" id="ARBA00023004"/>
    </source>
</evidence>
<keyword evidence="3 8" id="KW-0349">Heme</keyword>
<feature type="binding site" description="axial binding residue" evidence="8">
    <location>
        <position position="439"/>
    </location>
    <ligand>
        <name>heme</name>
        <dbReference type="ChEBI" id="CHEBI:30413"/>
    </ligand>
    <ligandPart>
        <name>Fe</name>
        <dbReference type="ChEBI" id="CHEBI:18248"/>
    </ligandPart>
</feature>
<reference evidence="10" key="1">
    <citation type="submission" date="2023-06" db="EMBL/GenBank/DDBJ databases">
        <title>Identification of Cytochrome P450s in Maconellicoccus hirsutus.</title>
        <authorList>
            <person name="Selvamani S.B."/>
            <person name="Negi N."/>
            <person name="Nagarjuna Reddy K.V."/>
            <person name="Ramasamy G.G."/>
        </authorList>
    </citation>
    <scope>NUCLEOTIDE SEQUENCE</scope>
</reference>
<evidence type="ECO:0000256" key="1">
    <source>
        <dbReference type="ARBA" id="ARBA00001971"/>
    </source>
</evidence>
<evidence type="ECO:0000256" key="7">
    <source>
        <dbReference type="ARBA" id="ARBA00023033"/>
    </source>
</evidence>
<dbReference type="GO" id="GO:0004497">
    <property type="term" value="F:monooxygenase activity"/>
    <property type="evidence" value="ECO:0007669"/>
    <property type="project" value="UniProtKB-KW"/>
</dbReference>
<protein>
    <submittedName>
        <fullName evidence="10">Cytochrome P450 404E1</fullName>
    </submittedName>
</protein>
<dbReference type="GO" id="GO:0020037">
    <property type="term" value="F:heme binding"/>
    <property type="evidence" value="ECO:0007669"/>
    <property type="project" value="InterPro"/>
</dbReference>
<evidence type="ECO:0000256" key="8">
    <source>
        <dbReference type="PIRSR" id="PIRSR602401-1"/>
    </source>
</evidence>
<dbReference type="InterPro" id="IPR036396">
    <property type="entry name" value="Cyt_P450_sf"/>
</dbReference>
<accession>A0AAT9UU75</accession>
<keyword evidence="4 8" id="KW-0479">Metal-binding</keyword>
<keyword evidence="5 9" id="KW-0560">Oxidoreductase</keyword>
<dbReference type="CDD" id="cd11054">
    <property type="entry name" value="CYP24A1-like"/>
    <property type="match status" value="1"/>
</dbReference>
<dbReference type="GO" id="GO:0005506">
    <property type="term" value="F:iron ion binding"/>
    <property type="evidence" value="ECO:0007669"/>
    <property type="project" value="InterPro"/>
</dbReference>
<dbReference type="PANTHER" id="PTHR24279:SF120">
    <property type="entry name" value="CYTOCHROME P450"/>
    <property type="match status" value="1"/>
</dbReference>
<dbReference type="EMBL" id="OR117220">
    <property type="protein sequence ID" value="WIM41660.1"/>
    <property type="molecule type" value="mRNA"/>
</dbReference>
<evidence type="ECO:0000256" key="9">
    <source>
        <dbReference type="RuleBase" id="RU000461"/>
    </source>
</evidence>
<evidence type="ECO:0000256" key="4">
    <source>
        <dbReference type="ARBA" id="ARBA00022723"/>
    </source>
</evidence>
<dbReference type="PANTHER" id="PTHR24279">
    <property type="entry name" value="CYTOCHROME P450"/>
    <property type="match status" value="1"/>
</dbReference>
<dbReference type="InterPro" id="IPR002401">
    <property type="entry name" value="Cyt_P450_E_grp-I"/>
</dbReference>
<keyword evidence="6 8" id="KW-0408">Iron</keyword>
<evidence type="ECO:0000313" key="10">
    <source>
        <dbReference type="EMBL" id="WIM41660.1"/>
    </source>
</evidence>
<sequence length="492" mass="57337">MRNRFLRPICTQAVPYTKSFDSIPRPFQLPLLGNWHLYKLGIYNPRKYHQVLLDLYKHYGPVVYEKVGLDKPIIHVFEPDDVQTVYRNEDKTPRIFPLSEFTKAYRQQERMSTGLGNTNDDEWYRLKNGIRHLMLKTNSVQRFLKDTETVTDDLVEVIKKYRDDQGRIGDLRQLLGRWSQEVAGQICFDKRLGYLCGPNESLGKRIVQANETVFRLGALLKFSLPIYNYIRTPKWMKLVENEHIVHKTALQYINESFTRIDKLLETNSIKDDQYTFLITLLQKDELSRKDVTVITTSLFIDGLSTTVPVLINNLYSLATNQQVQEKAYQEICRVCSDKDDLDAGTLNKLTYLKAIIKETFRMYPNGTEVARINKKPLILSNYEIPPESNLSMNMLVHFKSPKYFSDPETFKPERWLRGAENSPIHPFLLTPFGHGARTCAGRKFAEQDLLVSLYKIVKNFKLIYPSNGPRIDFVFDTLIFPDKDLPINFIPR</sequence>
<dbReference type="SUPFAM" id="SSF48264">
    <property type="entry name" value="Cytochrome P450"/>
    <property type="match status" value="1"/>
</dbReference>
<dbReference type="InterPro" id="IPR001128">
    <property type="entry name" value="Cyt_P450"/>
</dbReference>
<dbReference type="PROSITE" id="PS00086">
    <property type="entry name" value="CYTOCHROME_P450"/>
    <property type="match status" value="1"/>
</dbReference>
<dbReference type="Gene3D" id="1.10.630.10">
    <property type="entry name" value="Cytochrome P450"/>
    <property type="match status" value="1"/>
</dbReference>
<dbReference type="InterPro" id="IPR017972">
    <property type="entry name" value="Cyt_P450_CS"/>
</dbReference>
<dbReference type="InterPro" id="IPR050479">
    <property type="entry name" value="CYP11_CYP27_families"/>
</dbReference>
<dbReference type="GO" id="GO:0016705">
    <property type="term" value="F:oxidoreductase activity, acting on paired donors, with incorporation or reduction of molecular oxygen"/>
    <property type="evidence" value="ECO:0007669"/>
    <property type="project" value="InterPro"/>
</dbReference>
<evidence type="ECO:0000256" key="3">
    <source>
        <dbReference type="ARBA" id="ARBA00022617"/>
    </source>
</evidence>
<proteinExistence type="evidence at transcript level"/>
<evidence type="ECO:0000256" key="5">
    <source>
        <dbReference type="ARBA" id="ARBA00023002"/>
    </source>
</evidence>
<organism evidence="10">
    <name type="scientific">Maconellicoccus hirsutus</name>
    <name type="common">Pink hibiscus mealybug</name>
    <dbReference type="NCBI Taxonomy" id="177089"/>
    <lineage>
        <taxon>Eukaryota</taxon>
        <taxon>Metazoa</taxon>
        <taxon>Ecdysozoa</taxon>
        <taxon>Arthropoda</taxon>
        <taxon>Hexapoda</taxon>
        <taxon>Insecta</taxon>
        <taxon>Pterygota</taxon>
        <taxon>Neoptera</taxon>
        <taxon>Paraneoptera</taxon>
        <taxon>Hemiptera</taxon>
        <taxon>Sternorrhyncha</taxon>
        <taxon>Coccoidea</taxon>
        <taxon>Pseudococcidae</taxon>
        <taxon>Maconellicoccus</taxon>
    </lineage>
</organism>
<evidence type="ECO:0000256" key="2">
    <source>
        <dbReference type="ARBA" id="ARBA00010617"/>
    </source>
</evidence>
<comment type="cofactor">
    <cofactor evidence="1 8">
        <name>heme</name>
        <dbReference type="ChEBI" id="CHEBI:30413"/>
    </cofactor>
</comment>
<comment type="similarity">
    <text evidence="2 9">Belongs to the cytochrome P450 family.</text>
</comment>
<keyword evidence="7 9" id="KW-0503">Monooxygenase</keyword>
<dbReference type="PRINTS" id="PR00463">
    <property type="entry name" value="EP450I"/>
</dbReference>